<dbReference type="RefSeq" id="WP_211468773.1">
    <property type="nucleotide sequence ID" value="NZ_JAGSXH010000050.1"/>
</dbReference>
<keyword evidence="3" id="KW-1185">Reference proteome</keyword>
<dbReference type="Gene3D" id="1.10.1200.10">
    <property type="entry name" value="ACP-like"/>
    <property type="match status" value="1"/>
</dbReference>
<reference evidence="2" key="1">
    <citation type="submission" date="2021-04" db="EMBL/GenBank/DDBJ databases">
        <title>Genome based classification of Actinospica acidithermotolerans sp. nov., an actinobacterium isolated from an Indonesian hot spring.</title>
        <authorList>
            <person name="Kusuma A.B."/>
            <person name="Putra K.E."/>
            <person name="Nafisah S."/>
            <person name="Loh J."/>
            <person name="Nouioui I."/>
            <person name="Goodfellow M."/>
        </authorList>
    </citation>
    <scope>NUCLEOTIDE SEQUENCE</scope>
    <source>
        <strain evidence="2">DSM 45618</strain>
    </source>
</reference>
<name>A0A8J7WQB3_9ACTN</name>
<comment type="caution">
    <text evidence="2">The sequence shown here is derived from an EMBL/GenBank/DDBJ whole genome shotgun (WGS) entry which is preliminary data.</text>
</comment>
<evidence type="ECO:0000313" key="3">
    <source>
        <dbReference type="Proteomes" id="UP000677913"/>
    </source>
</evidence>
<accession>A0A8J7WQB3</accession>
<dbReference type="SUPFAM" id="SSF47336">
    <property type="entry name" value="ACP-like"/>
    <property type="match status" value="1"/>
</dbReference>
<dbReference type="PROSITE" id="PS50075">
    <property type="entry name" value="CARRIER"/>
    <property type="match status" value="1"/>
</dbReference>
<feature type="domain" description="Carrier" evidence="1">
    <location>
        <begin position="14"/>
        <end position="94"/>
    </location>
</feature>
<protein>
    <submittedName>
        <fullName evidence="2">Phosphopantetheine-binding protein</fullName>
    </submittedName>
</protein>
<sequence>MLDISATALTGDPRSRERIAEAICTLLPQMLGREIEGASADTALLDAVGLTSTTGLELLLRLEESMELEISVEELDRDDFETIGSLASYVAANLLTEE</sequence>
<dbReference type="EMBL" id="JAGSXH010000050">
    <property type="protein sequence ID" value="MBS2964407.1"/>
    <property type="molecule type" value="Genomic_DNA"/>
</dbReference>
<dbReference type="Pfam" id="PF00550">
    <property type="entry name" value="PP-binding"/>
    <property type="match status" value="1"/>
</dbReference>
<dbReference type="Proteomes" id="UP000677913">
    <property type="component" value="Unassembled WGS sequence"/>
</dbReference>
<gene>
    <name evidence="2" type="ORF">KGA66_15220</name>
</gene>
<dbReference type="InterPro" id="IPR036736">
    <property type="entry name" value="ACP-like_sf"/>
</dbReference>
<dbReference type="InterPro" id="IPR009081">
    <property type="entry name" value="PP-bd_ACP"/>
</dbReference>
<evidence type="ECO:0000259" key="1">
    <source>
        <dbReference type="PROSITE" id="PS50075"/>
    </source>
</evidence>
<dbReference type="AlphaFoldDB" id="A0A8J7WQB3"/>
<proteinExistence type="predicted"/>
<evidence type="ECO:0000313" key="2">
    <source>
        <dbReference type="EMBL" id="MBS2964407.1"/>
    </source>
</evidence>
<organism evidence="2 3">
    <name type="scientific">Actinocrinis puniceicyclus</name>
    <dbReference type="NCBI Taxonomy" id="977794"/>
    <lineage>
        <taxon>Bacteria</taxon>
        <taxon>Bacillati</taxon>
        <taxon>Actinomycetota</taxon>
        <taxon>Actinomycetes</taxon>
        <taxon>Catenulisporales</taxon>
        <taxon>Actinospicaceae</taxon>
        <taxon>Actinocrinis</taxon>
    </lineage>
</organism>